<gene>
    <name evidence="1" type="ORF">FWK35_00016874</name>
</gene>
<proteinExistence type="predicted"/>
<reference evidence="1 2" key="1">
    <citation type="submission" date="2019-08" db="EMBL/GenBank/DDBJ databases">
        <title>Whole genome of Aphis craccivora.</title>
        <authorList>
            <person name="Voronova N.V."/>
            <person name="Shulinski R.S."/>
            <person name="Bandarenka Y.V."/>
            <person name="Zhorov D.G."/>
            <person name="Warner D."/>
        </authorList>
    </citation>
    <scope>NUCLEOTIDE SEQUENCE [LARGE SCALE GENOMIC DNA]</scope>
    <source>
        <strain evidence="1">180601</strain>
        <tissue evidence="1">Whole Body</tissue>
    </source>
</reference>
<comment type="caution">
    <text evidence="1">The sequence shown here is derived from an EMBL/GenBank/DDBJ whole genome shotgun (WGS) entry which is preliminary data.</text>
</comment>
<evidence type="ECO:0000313" key="1">
    <source>
        <dbReference type="EMBL" id="KAF0735905.1"/>
    </source>
</evidence>
<name>A0A6G0X7T7_APHCR</name>
<evidence type="ECO:0000313" key="2">
    <source>
        <dbReference type="Proteomes" id="UP000478052"/>
    </source>
</evidence>
<protein>
    <submittedName>
        <fullName evidence="1">Uncharacterized protein</fullName>
    </submittedName>
</protein>
<dbReference type="AlphaFoldDB" id="A0A6G0X7T7"/>
<organism evidence="1 2">
    <name type="scientific">Aphis craccivora</name>
    <name type="common">Cowpea aphid</name>
    <dbReference type="NCBI Taxonomy" id="307492"/>
    <lineage>
        <taxon>Eukaryota</taxon>
        <taxon>Metazoa</taxon>
        <taxon>Ecdysozoa</taxon>
        <taxon>Arthropoda</taxon>
        <taxon>Hexapoda</taxon>
        <taxon>Insecta</taxon>
        <taxon>Pterygota</taxon>
        <taxon>Neoptera</taxon>
        <taxon>Paraneoptera</taxon>
        <taxon>Hemiptera</taxon>
        <taxon>Sternorrhyncha</taxon>
        <taxon>Aphidomorpha</taxon>
        <taxon>Aphidoidea</taxon>
        <taxon>Aphididae</taxon>
        <taxon>Aphidini</taxon>
        <taxon>Aphis</taxon>
        <taxon>Aphis</taxon>
    </lineage>
</organism>
<sequence length="35" mass="4162">MMYSGEKSLVIESKIHDGCRILLNRTELIRLHYLE</sequence>
<dbReference type="OrthoDB" id="6644314at2759"/>
<dbReference type="EMBL" id="VUJU01008080">
    <property type="protein sequence ID" value="KAF0735905.1"/>
    <property type="molecule type" value="Genomic_DNA"/>
</dbReference>
<dbReference type="Proteomes" id="UP000478052">
    <property type="component" value="Unassembled WGS sequence"/>
</dbReference>
<accession>A0A6G0X7T7</accession>
<keyword evidence="2" id="KW-1185">Reference proteome</keyword>